<organism evidence="4 5">
    <name type="scientific">Eiseniibacteriota bacterium</name>
    <dbReference type="NCBI Taxonomy" id="2212470"/>
    <lineage>
        <taxon>Bacteria</taxon>
        <taxon>Candidatus Eiseniibacteriota</taxon>
    </lineage>
</organism>
<dbReference type="PANTHER" id="PTHR43155:SF2">
    <property type="entry name" value="CYCLIC DI-GMP PHOSPHODIESTERASE PA4108"/>
    <property type="match status" value="1"/>
</dbReference>
<dbReference type="InterPro" id="IPR003607">
    <property type="entry name" value="HD/PDEase_dom"/>
</dbReference>
<dbReference type="InterPro" id="IPR006675">
    <property type="entry name" value="HDIG_dom"/>
</dbReference>
<dbReference type="Gene3D" id="1.10.3210.10">
    <property type="entry name" value="Hypothetical protein af1432"/>
    <property type="match status" value="1"/>
</dbReference>
<accession>A0A538SB90</accession>
<dbReference type="EMBL" id="VBOT01000136">
    <property type="protein sequence ID" value="TMQ48642.1"/>
    <property type="molecule type" value="Genomic_DNA"/>
</dbReference>
<dbReference type="SMART" id="SM00471">
    <property type="entry name" value="HDc"/>
    <property type="match status" value="1"/>
</dbReference>
<evidence type="ECO:0000313" key="5">
    <source>
        <dbReference type="Proteomes" id="UP000320184"/>
    </source>
</evidence>
<dbReference type="Pfam" id="PF13487">
    <property type="entry name" value="HD_5"/>
    <property type="match status" value="1"/>
</dbReference>
<name>A0A538SB90_UNCEI</name>
<feature type="domain" description="HD" evidence="2">
    <location>
        <begin position="252"/>
        <end position="375"/>
    </location>
</feature>
<keyword evidence="1" id="KW-0812">Transmembrane</keyword>
<evidence type="ECO:0000313" key="4">
    <source>
        <dbReference type="EMBL" id="TMQ48642.1"/>
    </source>
</evidence>
<dbReference type="CDD" id="cd00077">
    <property type="entry name" value="HDc"/>
    <property type="match status" value="1"/>
</dbReference>
<dbReference type="InterPro" id="IPR037522">
    <property type="entry name" value="HD_GYP_dom"/>
</dbReference>
<feature type="transmembrane region" description="Helical" evidence="1">
    <location>
        <begin position="109"/>
        <end position="130"/>
    </location>
</feature>
<gene>
    <name evidence="4" type="ORF">E6K73_11675</name>
</gene>
<feature type="transmembrane region" description="Helical" evidence="1">
    <location>
        <begin position="12"/>
        <end position="34"/>
    </location>
</feature>
<evidence type="ECO:0000259" key="2">
    <source>
        <dbReference type="PROSITE" id="PS51831"/>
    </source>
</evidence>
<feature type="domain" description="HD-GYP" evidence="3">
    <location>
        <begin position="230"/>
        <end position="426"/>
    </location>
</feature>
<evidence type="ECO:0000259" key="3">
    <source>
        <dbReference type="PROSITE" id="PS51832"/>
    </source>
</evidence>
<evidence type="ECO:0000256" key="1">
    <source>
        <dbReference type="SAM" id="Phobius"/>
    </source>
</evidence>
<sequence>MHLDLPSPRHPWLFRAYYASAVALAGALFALAAPHAARPPLLVMALVVLLMCFDEAAPITLPSGGFANAGAVIDIPCLILIGPFYTAALDVLSALVVQAFVLRKPTIRVVFNLANFAITDFAAGLAFTAAGGRIGQLGLMHDLGPLSACGMAYFLTNAALVSTVIGLSEGPNPYRVWQRNFQQGILHHVSFIALGALVTVTYLGVGSWGLGLFAIPALVARHSFRLYVEIRSDLKDFVRALSEVLEEVDPYTRHHSVRVSQYAVRIARGLGLAEREVEEIEYAALVHDLGKIGPQHQHIIRKAGSLSRDEQRTLRAHPAAGAEIVSKVRALRRASEIVRSHHERPDGKGYPVGLSARDVPVGARILNVADAFDAMTSDRPYRRALSVDAALKELGRGAGTQFDDPVVQCLLDLHRGGRFPLIPSPTSEDLDLLRLRPLQARG</sequence>
<dbReference type="InterPro" id="IPR006674">
    <property type="entry name" value="HD_domain"/>
</dbReference>
<dbReference type="Proteomes" id="UP000320184">
    <property type="component" value="Unassembled WGS sequence"/>
</dbReference>
<feature type="transmembrane region" description="Helical" evidence="1">
    <location>
        <begin position="189"/>
        <end position="215"/>
    </location>
</feature>
<keyword evidence="1" id="KW-1133">Transmembrane helix</keyword>
<feature type="transmembrane region" description="Helical" evidence="1">
    <location>
        <begin position="150"/>
        <end position="168"/>
    </location>
</feature>
<feature type="transmembrane region" description="Helical" evidence="1">
    <location>
        <begin position="41"/>
        <end position="61"/>
    </location>
</feature>
<protein>
    <submittedName>
        <fullName evidence="4">HD domain-containing protein</fullName>
    </submittedName>
</protein>
<proteinExistence type="predicted"/>
<reference evidence="4 5" key="1">
    <citation type="journal article" date="2019" name="Nat. Microbiol.">
        <title>Mediterranean grassland soil C-N compound turnover is dependent on rainfall and depth, and is mediated by genomically divergent microorganisms.</title>
        <authorList>
            <person name="Diamond S."/>
            <person name="Andeer P.F."/>
            <person name="Li Z."/>
            <person name="Crits-Christoph A."/>
            <person name="Burstein D."/>
            <person name="Anantharaman K."/>
            <person name="Lane K.R."/>
            <person name="Thomas B.C."/>
            <person name="Pan C."/>
            <person name="Northen T.R."/>
            <person name="Banfield J.F."/>
        </authorList>
    </citation>
    <scope>NUCLEOTIDE SEQUENCE [LARGE SCALE GENOMIC DNA]</scope>
    <source>
        <strain evidence="4">WS_3</strain>
    </source>
</reference>
<feature type="transmembrane region" description="Helical" evidence="1">
    <location>
        <begin position="73"/>
        <end position="97"/>
    </location>
</feature>
<dbReference type="PROSITE" id="PS51831">
    <property type="entry name" value="HD"/>
    <property type="match status" value="1"/>
</dbReference>
<dbReference type="SUPFAM" id="SSF109604">
    <property type="entry name" value="HD-domain/PDEase-like"/>
    <property type="match status" value="1"/>
</dbReference>
<keyword evidence="1" id="KW-0472">Membrane</keyword>
<dbReference type="PROSITE" id="PS51832">
    <property type="entry name" value="HD_GYP"/>
    <property type="match status" value="1"/>
</dbReference>
<dbReference type="NCBIfam" id="TIGR00277">
    <property type="entry name" value="HDIG"/>
    <property type="match status" value="1"/>
</dbReference>
<dbReference type="AlphaFoldDB" id="A0A538SB90"/>
<dbReference type="PANTHER" id="PTHR43155">
    <property type="entry name" value="CYCLIC DI-GMP PHOSPHODIESTERASE PA4108-RELATED"/>
    <property type="match status" value="1"/>
</dbReference>
<comment type="caution">
    <text evidence="4">The sequence shown here is derived from an EMBL/GenBank/DDBJ whole genome shotgun (WGS) entry which is preliminary data.</text>
</comment>